<evidence type="ECO:0000256" key="2">
    <source>
        <dbReference type="ARBA" id="ARBA00022525"/>
    </source>
</evidence>
<evidence type="ECO:0008006" key="8">
    <source>
        <dbReference type="Google" id="ProtNLM"/>
    </source>
</evidence>
<keyword evidence="4" id="KW-0325">Glycoprotein</keyword>
<dbReference type="Proteomes" id="UP001634394">
    <property type="component" value="Unassembled WGS sequence"/>
</dbReference>
<reference evidence="6 7" key="1">
    <citation type="submission" date="2024-11" db="EMBL/GenBank/DDBJ databases">
        <title>Chromosome-level genome assembly of the freshwater bivalve Anodonta woodiana.</title>
        <authorList>
            <person name="Chen X."/>
        </authorList>
    </citation>
    <scope>NUCLEOTIDE SEQUENCE [LARGE SCALE GENOMIC DNA]</scope>
    <source>
        <strain evidence="6">MN2024</strain>
        <tissue evidence="6">Gills</tissue>
    </source>
</reference>
<dbReference type="PANTHER" id="PTHR11475:SF4">
    <property type="entry name" value="CHORION PEROXIDASE"/>
    <property type="match status" value="1"/>
</dbReference>
<keyword evidence="5" id="KW-0408">Iron</keyword>
<dbReference type="AlphaFoldDB" id="A0ABD3VQ79"/>
<name>A0ABD3VQ79_SINWO</name>
<keyword evidence="3" id="KW-0732">Signal</keyword>
<dbReference type="PROSITE" id="PS50292">
    <property type="entry name" value="PEROXIDASE_3"/>
    <property type="match status" value="1"/>
</dbReference>
<evidence type="ECO:0000256" key="1">
    <source>
        <dbReference type="ARBA" id="ARBA00004613"/>
    </source>
</evidence>
<dbReference type="PANTHER" id="PTHR11475">
    <property type="entry name" value="OXIDASE/PEROXIDASE"/>
    <property type="match status" value="1"/>
</dbReference>
<dbReference type="Pfam" id="PF03098">
    <property type="entry name" value="An_peroxidase"/>
    <property type="match status" value="1"/>
</dbReference>
<comment type="subcellular location">
    <subcellularLocation>
        <location evidence="1">Secreted</location>
    </subcellularLocation>
</comment>
<evidence type="ECO:0000256" key="5">
    <source>
        <dbReference type="PIRSR" id="PIRSR619791-2"/>
    </source>
</evidence>
<dbReference type="SUPFAM" id="SSF48113">
    <property type="entry name" value="Heme-dependent peroxidases"/>
    <property type="match status" value="1"/>
</dbReference>
<gene>
    <name evidence="6" type="ORF">ACJMK2_005071</name>
</gene>
<evidence type="ECO:0000256" key="4">
    <source>
        <dbReference type="ARBA" id="ARBA00023180"/>
    </source>
</evidence>
<keyword evidence="5" id="KW-0479">Metal-binding</keyword>
<comment type="caution">
    <text evidence="6">The sequence shown here is derived from an EMBL/GenBank/DDBJ whole genome shotgun (WGS) entry which is preliminary data.</text>
</comment>
<dbReference type="PRINTS" id="PR00457">
    <property type="entry name" value="ANPEROXIDASE"/>
</dbReference>
<evidence type="ECO:0000313" key="6">
    <source>
        <dbReference type="EMBL" id="KAL3863306.1"/>
    </source>
</evidence>
<dbReference type="InterPro" id="IPR037120">
    <property type="entry name" value="Haem_peroxidase_sf_animal"/>
</dbReference>
<dbReference type="InterPro" id="IPR010255">
    <property type="entry name" value="Haem_peroxidase_sf"/>
</dbReference>
<dbReference type="Gene3D" id="1.10.640.10">
    <property type="entry name" value="Haem peroxidase domain superfamily, animal type"/>
    <property type="match status" value="1"/>
</dbReference>
<keyword evidence="2" id="KW-0964">Secreted</keyword>
<sequence length="753" mass="84650">MKDFQFHKLHKKIGKMLEKFATLFAGEKISILHLMMESHRAVNALLIWTTILFHYHIVSGQAPSACARLNTAQVRQVISQSIQKAQAALQAQKTLNEYLLRIGFDEPVNTSPTQPKTYHQHYAAFQHLNSEAAVQVDSGFMVNHATTEMSIALQMSLVELAMCPQVVSIWHELIGAVCIRRQETCDPSEKYRRIDGACNNLANPLWGRSNRPHRRLLPAMYMDGVSMPKQVGVSGEPLPSARHVSNVVHKQDPCCPLAERDLSLYVMQWGQMLDHDLTDTAIEKGAEGGNIMCCNISQELLSQRSACFPIQIPANDERFSNPCMNFVRSVAGHDDMCGFGPRNQLNQASSYLDASFLYGHNDEDAREIRAYERGLLRMTEQELFPPGAVDETQCQTDRPGHYCMKSGDFRIHVMPGLTALQVLFLREHNRIAKILGQLNPKWCDEDIYQETRKIVVGVIQHITYKHWLPYILGPEFAMKTGLTPKPEGYNTVYDMNTDATISNVFGVAPFRFGHTLLQNTVLFMKDSGMHIRNELAFNRPGMIFSDQAKGCAYVGYGLAIHPASKADGLIVSSVRDNLFLDHNGQSFDLISLNIQRSRDHAVPGYNAWRKYCKLPCAFHFGTGPGGLVDHSPENVRKLHSVYRHPDDIDIFPGGISETPLPGGVIGPLFGCIVGQQFLNLKKGDRFYYENAFPNTGFTEAQLNSVKKMTLGKLLCLHFHLPHIQVDPFRMPHAMNPPTPCGMFPDLEFSLWKA</sequence>
<keyword evidence="7" id="KW-1185">Reference proteome</keyword>
<feature type="binding site" description="axial binding residue" evidence="5">
    <location>
        <position position="514"/>
    </location>
    <ligand>
        <name>heme b</name>
        <dbReference type="ChEBI" id="CHEBI:60344"/>
    </ligand>
    <ligandPart>
        <name>Fe</name>
        <dbReference type="ChEBI" id="CHEBI:18248"/>
    </ligandPart>
</feature>
<dbReference type="EMBL" id="JBJQND010000010">
    <property type="protein sequence ID" value="KAL3863306.1"/>
    <property type="molecule type" value="Genomic_DNA"/>
</dbReference>
<organism evidence="6 7">
    <name type="scientific">Sinanodonta woodiana</name>
    <name type="common">Chinese pond mussel</name>
    <name type="synonym">Anodonta woodiana</name>
    <dbReference type="NCBI Taxonomy" id="1069815"/>
    <lineage>
        <taxon>Eukaryota</taxon>
        <taxon>Metazoa</taxon>
        <taxon>Spiralia</taxon>
        <taxon>Lophotrochozoa</taxon>
        <taxon>Mollusca</taxon>
        <taxon>Bivalvia</taxon>
        <taxon>Autobranchia</taxon>
        <taxon>Heteroconchia</taxon>
        <taxon>Palaeoheterodonta</taxon>
        <taxon>Unionida</taxon>
        <taxon>Unionoidea</taxon>
        <taxon>Unionidae</taxon>
        <taxon>Unioninae</taxon>
        <taxon>Sinanodonta</taxon>
    </lineage>
</organism>
<dbReference type="CDD" id="cd09823">
    <property type="entry name" value="peroxinectin_like"/>
    <property type="match status" value="1"/>
</dbReference>
<keyword evidence="5" id="KW-0349">Heme</keyword>
<dbReference type="GO" id="GO:0005576">
    <property type="term" value="C:extracellular region"/>
    <property type="evidence" value="ECO:0007669"/>
    <property type="project" value="UniProtKB-SubCell"/>
</dbReference>
<proteinExistence type="predicted"/>
<evidence type="ECO:0000256" key="3">
    <source>
        <dbReference type="ARBA" id="ARBA00022729"/>
    </source>
</evidence>
<dbReference type="FunFam" id="1.10.640.10:FF:000003">
    <property type="entry name" value="chorion peroxidase"/>
    <property type="match status" value="1"/>
</dbReference>
<dbReference type="InterPro" id="IPR019791">
    <property type="entry name" value="Haem_peroxidase_animal"/>
</dbReference>
<accession>A0ABD3VQ79</accession>
<protein>
    <recommendedName>
        <fullName evidence="8">Peroxidase</fullName>
    </recommendedName>
</protein>
<evidence type="ECO:0000313" key="7">
    <source>
        <dbReference type="Proteomes" id="UP001634394"/>
    </source>
</evidence>